<dbReference type="GO" id="GO:0008800">
    <property type="term" value="F:beta-lactamase activity"/>
    <property type="evidence" value="ECO:0007669"/>
    <property type="project" value="InterPro"/>
</dbReference>
<protein>
    <submittedName>
        <fullName evidence="3">Penicillin-binding protein</fullName>
    </submittedName>
</protein>
<dbReference type="SUPFAM" id="SSF56601">
    <property type="entry name" value="beta-lactamase/transpeptidase-like"/>
    <property type="match status" value="1"/>
</dbReference>
<organism evidence="3 4">
    <name type="scientific">Ligilactobacillus equi DPC 6820</name>
    <dbReference type="NCBI Taxonomy" id="1392007"/>
    <lineage>
        <taxon>Bacteria</taxon>
        <taxon>Bacillati</taxon>
        <taxon>Bacillota</taxon>
        <taxon>Bacilli</taxon>
        <taxon>Lactobacillales</taxon>
        <taxon>Lactobacillaceae</taxon>
        <taxon>Ligilactobacillus</taxon>
    </lineage>
</organism>
<dbReference type="Pfam" id="PF13354">
    <property type="entry name" value="Beta-lactamase2"/>
    <property type="match status" value="1"/>
</dbReference>
<evidence type="ECO:0000259" key="2">
    <source>
        <dbReference type="Pfam" id="PF13354"/>
    </source>
</evidence>
<comment type="caution">
    <text evidence="3">The sequence shown here is derived from an EMBL/GenBank/DDBJ whole genome shotgun (WGS) entry which is preliminary data.</text>
</comment>
<keyword evidence="4" id="KW-1185">Reference proteome</keyword>
<name>V7HTS3_9LACO</name>
<dbReference type="Proteomes" id="UP000018559">
    <property type="component" value="Unassembled WGS sequence"/>
</dbReference>
<dbReference type="GO" id="GO:0046677">
    <property type="term" value="P:response to antibiotic"/>
    <property type="evidence" value="ECO:0007669"/>
    <property type="project" value="InterPro"/>
</dbReference>
<dbReference type="InterPro" id="IPR045155">
    <property type="entry name" value="Beta-lactam_cat"/>
</dbReference>
<sequence length="284" mass="32061">MYMNYQKRSQHRQVKTQKRQRHVYQIGTFLILGLLGIIFFTTDLIPTPQEFHLRRAWKSSSQTYKGQYSIAIFSEKNGQTYTYTNRPFKHDWVTASTVKVAVLVALLHQEGGALSGYEATLARQMIENSDNDATTTLLKTYLGGYDTLNQVYEALGMKYTHTPTSSWGLTTTTPKDQLILLKQIFQDSDYLSTSAQTYAKALMANVEADQNWGISAGSEHYYLKNGWLPDDKGHWYVNSIGYIPSDPGANNGYLIAVYTQNNASLATGENQIENLAKVVPEILQ</sequence>
<keyword evidence="1" id="KW-0812">Transmembrane</keyword>
<feature type="transmembrane region" description="Helical" evidence="1">
    <location>
        <begin position="21"/>
        <end position="40"/>
    </location>
</feature>
<evidence type="ECO:0000313" key="3">
    <source>
        <dbReference type="EMBL" id="ETA73307.1"/>
    </source>
</evidence>
<dbReference type="PANTHER" id="PTHR35333">
    <property type="entry name" value="BETA-LACTAMASE"/>
    <property type="match status" value="1"/>
</dbReference>
<dbReference type="GO" id="GO:0030655">
    <property type="term" value="P:beta-lactam antibiotic catabolic process"/>
    <property type="evidence" value="ECO:0007669"/>
    <property type="project" value="InterPro"/>
</dbReference>
<dbReference type="AlphaFoldDB" id="V7HTS3"/>
<dbReference type="PANTHER" id="PTHR35333:SF3">
    <property type="entry name" value="BETA-LACTAMASE-TYPE TRANSPEPTIDASE FOLD CONTAINING PROTEIN"/>
    <property type="match status" value="1"/>
</dbReference>
<dbReference type="InterPro" id="IPR012338">
    <property type="entry name" value="Beta-lactam/transpept-like"/>
</dbReference>
<keyword evidence="1" id="KW-1133">Transmembrane helix</keyword>
<dbReference type="PATRIC" id="fig|1392007.3.peg.1897"/>
<dbReference type="Gene3D" id="3.40.710.10">
    <property type="entry name" value="DD-peptidase/beta-lactamase superfamily"/>
    <property type="match status" value="1"/>
</dbReference>
<evidence type="ECO:0000256" key="1">
    <source>
        <dbReference type="SAM" id="Phobius"/>
    </source>
</evidence>
<dbReference type="InterPro" id="IPR000871">
    <property type="entry name" value="Beta-lactam_class-A"/>
</dbReference>
<evidence type="ECO:0000313" key="4">
    <source>
        <dbReference type="Proteomes" id="UP000018559"/>
    </source>
</evidence>
<reference evidence="3 4" key="1">
    <citation type="journal article" date="2014" name="Genome Announc.">
        <title>The Genome of the Predominant Equine Lactobacillus Species, Lactobacillus equi, Is Reflective of Its Lifestyle Adaptations to an Herbivorous Host.</title>
        <authorList>
            <person name="O'Donnell M.M."/>
            <person name="Harris H.M."/>
            <person name="O'Toole P.W."/>
            <person name="Ross R.P."/>
        </authorList>
    </citation>
    <scope>NUCLEOTIDE SEQUENCE [LARGE SCALE GENOMIC DNA]</scope>
    <source>
        <strain evidence="3 4">DPC 6820</strain>
    </source>
</reference>
<dbReference type="EMBL" id="AWWH01000197">
    <property type="protein sequence ID" value="ETA73307.1"/>
    <property type="molecule type" value="Genomic_DNA"/>
</dbReference>
<proteinExistence type="predicted"/>
<gene>
    <name evidence="3" type="ORF">LEQ_1775</name>
</gene>
<accession>V7HTS3</accession>
<feature type="domain" description="Beta-lactamase class A catalytic" evidence="2">
    <location>
        <begin position="120"/>
        <end position="216"/>
    </location>
</feature>
<keyword evidence="1" id="KW-0472">Membrane</keyword>